<dbReference type="InterPro" id="IPR040457">
    <property type="entry name" value="GCP_C"/>
</dbReference>
<dbReference type="GO" id="GO:0005816">
    <property type="term" value="C:spindle pole body"/>
    <property type="evidence" value="ECO:0007669"/>
    <property type="project" value="UniProtKB-ARBA"/>
</dbReference>
<feature type="region of interest" description="Disordered" evidence="6">
    <location>
        <begin position="151"/>
        <end position="183"/>
    </location>
</feature>
<keyword evidence="11" id="KW-1185">Reference proteome</keyword>
<dbReference type="InterPro" id="IPR032797">
    <property type="entry name" value="Mod21_N"/>
</dbReference>
<sequence length="858" mass="94896">MAHTARLGELAGGLTTAITGVQEGDSALRVIKDTALKGLRVQTHARTNHFAVRDRYAGLVEKLTVRNRDDVADALQVRLAELGIDAVNTGKLDSQSKWLPEVLSLLLELSDRPVEKTNLQDLIRLTKTTTPPPPLTWEDIVADDPLDEDGIWDDVERGYHSSGDDSGSDEGQSEPTTSTAATSVGEDDCAALAVMHLVALDESALDGFKAASIDGEDETSEGAGSPTTWSALMLVRETFMMLHGLPSRTYSMDAVSGLIKIKHDIALETVTRSTLHHTCERLADIGTRLQYLRIWTRRSQKAAYLQSIQSAVEKLLTQFALAINELEGQYITPLHDTVVSIASIRAQAETLSRPLVRLAEVFQHVESTSTTENQAFTILDGLYDEASITQMSGDDKVFFAVVSVLLAGVQTYVRPVRDWAESGTTPSTGANDIFILDRDPNCDSSSVWHQRWTLRTTSSGDVYAPRFMQPFVERIAAQGKAQAFLKLLTPTLEHDMAIYSARTSTILFSPDFNTFLPFAQLFDDSLSSWLEASGSDRTALLRSTLLQEYSLLTTFESLAYVFFAKDGTLFQEFANAVLELIRRRPSTWQDRFILTSLAQSRLGSAAHLDGSSITMTIHETDDRNRRLVIRQLEDLQLHLALPWPVRNITRSNTLPIHAAAFTLLLQTEHASALLRPTLFTLRTLDKRTSSLPAEHHTVFQLRWKLTWFVNAWRAHISTTVASLHTTLLLDIQHAETVDNMAAVWTAYEHGLRNALLLAENLAPMKEAILEILEMSEHFAILWKELFPALSFSDSTASTTTNQGDAQVEEGKAGARVTARLGDFGRSLSFIIAGLRSVSRAGGYAELEGLLQRLEAHPS</sequence>
<dbReference type="GO" id="GO:0031122">
    <property type="term" value="P:cytoplasmic microtubule organization"/>
    <property type="evidence" value="ECO:0007669"/>
    <property type="project" value="TreeGrafter"/>
</dbReference>
<dbReference type="InterPro" id="IPR042241">
    <property type="entry name" value="GCP_C_sf"/>
</dbReference>
<keyword evidence="4 5" id="KW-0206">Cytoskeleton</keyword>
<dbReference type="GO" id="GO:0051225">
    <property type="term" value="P:spindle assembly"/>
    <property type="evidence" value="ECO:0007669"/>
    <property type="project" value="TreeGrafter"/>
</dbReference>
<dbReference type="GO" id="GO:0051321">
    <property type="term" value="P:meiotic cell cycle"/>
    <property type="evidence" value="ECO:0007669"/>
    <property type="project" value="TreeGrafter"/>
</dbReference>
<dbReference type="GO" id="GO:0000930">
    <property type="term" value="C:gamma-tubulin complex"/>
    <property type="evidence" value="ECO:0007669"/>
    <property type="project" value="TreeGrafter"/>
</dbReference>
<dbReference type="InterPro" id="IPR041470">
    <property type="entry name" value="GCP_N"/>
</dbReference>
<evidence type="ECO:0000256" key="1">
    <source>
        <dbReference type="ARBA" id="ARBA00010337"/>
    </source>
</evidence>
<dbReference type="Gene3D" id="1.20.120.1900">
    <property type="entry name" value="Gamma-tubulin complex, C-terminal domain"/>
    <property type="match status" value="1"/>
</dbReference>
<dbReference type="Pfam" id="PF04130">
    <property type="entry name" value="GCP_C_terminal"/>
    <property type="match status" value="1"/>
</dbReference>
<dbReference type="Pfam" id="PF14609">
    <property type="entry name" value="GCP5-Mod21_N"/>
    <property type="match status" value="1"/>
</dbReference>
<gene>
    <name evidence="10" type="ORF">B0A50_03444</name>
</gene>
<evidence type="ECO:0000256" key="6">
    <source>
        <dbReference type="SAM" id="MobiDB-lite"/>
    </source>
</evidence>
<evidence type="ECO:0000259" key="9">
    <source>
        <dbReference type="Pfam" id="PF17681"/>
    </source>
</evidence>
<dbReference type="Proteomes" id="UP000308549">
    <property type="component" value="Unassembled WGS sequence"/>
</dbReference>
<keyword evidence="3 5" id="KW-0493">Microtubule</keyword>
<proteinExistence type="inferred from homology"/>
<protein>
    <recommendedName>
        <fullName evidence="5">Spindle pole body component</fullName>
    </recommendedName>
</protein>
<name>A0A4U0U4H2_9PEZI</name>
<dbReference type="GO" id="GO:0007020">
    <property type="term" value="P:microtubule nucleation"/>
    <property type="evidence" value="ECO:0007669"/>
    <property type="project" value="InterPro"/>
</dbReference>
<dbReference type="GO" id="GO:0051011">
    <property type="term" value="F:microtubule minus-end binding"/>
    <property type="evidence" value="ECO:0007669"/>
    <property type="project" value="TreeGrafter"/>
</dbReference>
<dbReference type="OrthoDB" id="66546at2759"/>
<evidence type="ECO:0000256" key="2">
    <source>
        <dbReference type="ARBA" id="ARBA00022490"/>
    </source>
</evidence>
<dbReference type="GO" id="GO:0000922">
    <property type="term" value="C:spindle pole"/>
    <property type="evidence" value="ECO:0007669"/>
    <property type="project" value="InterPro"/>
</dbReference>
<feature type="region of interest" description="Disordered" evidence="6">
    <location>
        <begin position="126"/>
        <end position="145"/>
    </location>
</feature>
<feature type="domain" description="Gamma tubulin complex component protein N-terminal" evidence="9">
    <location>
        <begin position="235"/>
        <end position="495"/>
    </location>
</feature>
<dbReference type="GO" id="GO:0005874">
    <property type="term" value="C:microtubule"/>
    <property type="evidence" value="ECO:0007669"/>
    <property type="project" value="UniProtKB-KW"/>
</dbReference>
<dbReference type="GO" id="GO:0000278">
    <property type="term" value="P:mitotic cell cycle"/>
    <property type="evidence" value="ECO:0007669"/>
    <property type="project" value="TreeGrafter"/>
</dbReference>
<dbReference type="Pfam" id="PF17681">
    <property type="entry name" value="GCP_N_terminal"/>
    <property type="match status" value="1"/>
</dbReference>
<dbReference type="InterPro" id="IPR007259">
    <property type="entry name" value="GCP"/>
</dbReference>
<feature type="domain" description="Gamma-Tubulin ring complex non-core subunit mod21 N-terminal" evidence="8">
    <location>
        <begin position="65"/>
        <end position="164"/>
    </location>
</feature>
<evidence type="ECO:0000256" key="5">
    <source>
        <dbReference type="RuleBase" id="RU363050"/>
    </source>
</evidence>
<dbReference type="InterPro" id="IPR059169">
    <property type="entry name" value="GCP5_N_ext"/>
</dbReference>
<comment type="similarity">
    <text evidence="1 5">Belongs to the TUBGCP family.</text>
</comment>
<evidence type="ECO:0000256" key="3">
    <source>
        <dbReference type="ARBA" id="ARBA00022701"/>
    </source>
</evidence>
<dbReference type="GO" id="GO:0043015">
    <property type="term" value="F:gamma-tubulin binding"/>
    <property type="evidence" value="ECO:0007669"/>
    <property type="project" value="InterPro"/>
</dbReference>
<dbReference type="CDD" id="cd22572">
    <property type="entry name" value="GCP5_NTD"/>
    <property type="match status" value="1"/>
</dbReference>
<reference evidence="10 11" key="1">
    <citation type="submission" date="2017-03" db="EMBL/GenBank/DDBJ databases">
        <title>Genomes of endolithic fungi from Antarctica.</title>
        <authorList>
            <person name="Coleine C."/>
            <person name="Masonjones S."/>
            <person name="Stajich J.E."/>
        </authorList>
    </citation>
    <scope>NUCLEOTIDE SEQUENCE [LARGE SCALE GENOMIC DNA]</scope>
    <source>
        <strain evidence="10 11">CCFEE 6315</strain>
    </source>
</reference>
<comment type="caution">
    <text evidence="10">The sequence shown here is derived from an EMBL/GenBank/DDBJ whole genome shotgun (WGS) entry which is preliminary data.</text>
</comment>
<organism evidence="10 11">
    <name type="scientific">Salinomyces thailandicus</name>
    <dbReference type="NCBI Taxonomy" id="706561"/>
    <lineage>
        <taxon>Eukaryota</taxon>
        <taxon>Fungi</taxon>
        <taxon>Dikarya</taxon>
        <taxon>Ascomycota</taxon>
        <taxon>Pezizomycotina</taxon>
        <taxon>Dothideomycetes</taxon>
        <taxon>Dothideomycetidae</taxon>
        <taxon>Mycosphaerellales</taxon>
        <taxon>Teratosphaeriaceae</taxon>
        <taxon>Salinomyces</taxon>
    </lineage>
</organism>
<evidence type="ECO:0000259" key="8">
    <source>
        <dbReference type="Pfam" id="PF14609"/>
    </source>
</evidence>
<keyword evidence="2 5" id="KW-0963">Cytoplasm</keyword>
<dbReference type="AlphaFoldDB" id="A0A4U0U4H2"/>
<evidence type="ECO:0000259" key="7">
    <source>
        <dbReference type="Pfam" id="PF04130"/>
    </source>
</evidence>
<dbReference type="EMBL" id="NAJL01000014">
    <property type="protein sequence ID" value="TKA29432.1"/>
    <property type="molecule type" value="Genomic_DNA"/>
</dbReference>
<evidence type="ECO:0000313" key="11">
    <source>
        <dbReference type="Proteomes" id="UP000308549"/>
    </source>
</evidence>
<feature type="domain" description="Gamma tubulin complex component C-terminal" evidence="7">
    <location>
        <begin position="551"/>
        <end position="854"/>
    </location>
</feature>
<feature type="compositionally biased region" description="Basic and acidic residues" evidence="6">
    <location>
        <begin position="154"/>
        <end position="163"/>
    </location>
</feature>
<comment type="subcellular location">
    <subcellularLocation>
        <location evidence="5">Cytoplasm</location>
        <location evidence="5">Cytoskeleton</location>
        <location evidence="5">Microtubule organizing center</location>
    </subcellularLocation>
</comment>
<accession>A0A4U0U4H2</accession>
<dbReference type="PANTHER" id="PTHR19302:SF33">
    <property type="entry name" value="GAMMA-TUBULIN COMPLEX COMPONENT 5"/>
    <property type="match status" value="1"/>
</dbReference>
<evidence type="ECO:0000313" key="10">
    <source>
        <dbReference type="EMBL" id="TKA29432.1"/>
    </source>
</evidence>
<evidence type="ECO:0000256" key="4">
    <source>
        <dbReference type="ARBA" id="ARBA00023212"/>
    </source>
</evidence>
<dbReference type="PANTHER" id="PTHR19302">
    <property type="entry name" value="GAMMA TUBULIN COMPLEX PROTEIN"/>
    <property type="match status" value="1"/>
</dbReference>